<evidence type="ECO:0000256" key="2">
    <source>
        <dbReference type="ARBA" id="ARBA00022499"/>
    </source>
</evidence>
<comment type="pathway">
    <text evidence="5 6">tRNA modification; 5-methoxycarbonylmethyl-2-thiouridine-tRNA biosynthesis.</text>
</comment>
<dbReference type="UniPathway" id="UPA00988"/>
<comment type="subcellular location">
    <subcellularLocation>
        <location evidence="5 6">Cytoplasm</location>
    </subcellularLocation>
</comment>
<dbReference type="InParanoid" id="A0A409X6K0"/>
<organism evidence="7 8">
    <name type="scientific">Psilocybe cyanescens</name>
    <dbReference type="NCBI Taxonomy" id="93625"/>
    <lineage>
        <taxon>Eukaryota</taxon>
        <taxon>Fungi</taxon>
        <taxon>Dikarya</taxon>
        <taxon>Basidiomycota</taxon>
        <taxon>Agaricomycotina</taxon>
        <taxon>Agaricomycetes</taxon>
        <taxon>Agaricomycetidae</taxon>
        <taxon>Agaricales</taxon>
        <taxon>Agaricineae</taxon>
        <taxon>Strophariaceae</taxon>
        <taxon>Psilocybe</taxon>
    </lineage>
</organism>
<sequence>MNTISIKIEFGGGLELLFENKRSYRVDIPSVVPTDNTTDAEANLADKETKDVDVDYLIHHMKDHMLKERVELFMEKNTVRPGILVLINDTDWELEGEGEYQLKNGDEVVFISTLHGG</sequence>
<dbReference type="InterPro" id="IPR012675">
    <property type="entry name" value="Beta-grasp_dom_sf"/>
</dbReference>
<accession>A0A409X6K0</accession>
<feature type="cross-link" description="Glycyl lysine isopeptide (Gly-Lys) (interchain with K-? in acceptor proteins)" evidence="5">
    <location>
        <position position="117"/>
    </location>
</feature>
<dbReference type="GO" id="GO:0034227">
    <property type="term" value="P:tRNA thio-modification"/>
    <property type="evidence" value="ECO:0007669"/>
    <property type="project" value="UniProtKB-UniRule"/>
</dbReference>
<name>A0A409X6K0_PSICY</name>
<evidence type="ECO:0000256" key="5">
    <source>
        <dbReference type="HAMAP-Rule" id="MF_03048"/>
    </source>
</evidence>
<evidence type="ECO:0000256" key="6">
    <source>
        <dbReference type="RuleBase" id="RU361182"/>
    </source>
</evidence>
<dbReference type="FunCoup" id="A0A409X6K0">
    <property type="interactions" value="358"/>
</dbReference>
<comment type="similarity">
    <text evidence="5 6">Belongs to the URM1 family.</text>
</comment>
<comment type="function">
    <text evidence="5">Acts as a sulfur carrier required for 2-thiolation of mcm(5)S(2)U at tRNA wobble positions of cytosolic tRNA(Lys), tRNA(Glu) and tRNA(Gln). Serves as sulfur donor in tRNA 2-thiolation reaction by being thiocarboxylated (-COSH) at its C-terminus by the MOCS3 homolog UBA4. The sulfur is then transferred to tRNA to form 2-thiolation of mcm(5)S(2)U. Prior mcm(5) tRNA modification by the elongator complex is required for 2-thiolation. Also acts as a ubiquitin-like protein (UBL) that is covalently conjugated via an isopeptide bond to lysine residues of target proteins such as AHP1. The thiocarboxylated form serves as substrate for conjugation and oxidative stress specifically induces the formation of UBL-protein conjugates.</text>
</comment>
<reference evidence="7 8" key="1">
    <citation type="journal article" date="2018" name="Evol. Lett.">
        <title>Horizontal gene cluster transfer increased hallucinogenic mushroom diversity.</title>
        <authorList>
            <person name="Reynolds H.T."/>
            <person name="Vijayakumar V."/>
            <person name="Gluck-Thaler E."/>
            <person name="Korotkin H.B."/>
            <person name="Matheny P.B."/>
            <person name="Slot J.C."/>
        </authorList>
    </citation>
    <scope>NUCLEOTIDE SEQUENCE [LARGE SCALE GENOMIC DNA]</scope>
    <source>
        <strain evidence="7 8">2631</strain>
    </source>
</reference>
<dbReference type="InterPro" id="IPR015221">
    <property type="entry name" value="Urm1"/>
</dbReference>
<dbReference type="STRING" id="93625.A0A409X6K0"/>
<dbReference type="EMBL" id="NHYD01002497">
    <property type="protein sequence ID" value="PPQ86409.1"/>
    <property type="molecule type" value="Genomic_DNA"/>
</dbReference>
<feature type="modified residue" description="1-thioglycine" evidence="5">
    <location>
        <position position="117"/>
    </location>
</feature>
<keyword evidence="2 5" id="KW-1017">Isopeptide bond</keyword>
<proteinExistence type="inferred from homology"/>
<evidence type="ECO:0000313" key="7">
    <source>
        <dbReference type="EMBL" id="PPQ86409.1"/>
    </source>
</evidence>
<dbReference type="SUPFAM" id="SSF54285">
    <property type="entry name" value="MoaD/ThiS"/>
    <property type="match status" value="1"/>
</dbReference>
<dbReference type="Proteomes" id="UP000283269">
    <property type="component" value="Unassembled WGS sequence"/>
</dbReference>
<keyword evidence="8" id="KW-1185">Reference proteome</keyword>
<keyword evidence="1 5" id="KW-0963">Cytoplasm</keyword>
<dbReference type="PIRSF" id="PIRSF037379">
    <property type="entry name" value="Ubiquitin-related_modifier_1"/>
    <property type="match status" value="1"/>
</dbReference>
<keyword evidence="4 5" id="KW-0833">Ubl conjugation pathway</keyword>
<evidence type="ECO:0000256" key="4">
    <source>
        <dbReference type="ARBA" id="ARBA00022786"/>
    </source>
</evidence>
<dbReference type="InterPro" id="IPR016155">
    <property type="entry name" value="Mopterin_synth/thiamin_S_b"/>
</dbReference>
<dbReference type="AlphaFoldDB" id="A0A409X6K0"/>
<dbReference type="CDD" id="cd01764">
    <property type="entry name" value="Ubl_Urm1"/>
    <property type="match status" value="1"/>
</dbReference>
<dbReference type="Gene3D" id="3.10.20.30">
    <property type="match status" value="1"/>
</dbReference>
<dbReference type="OrthoDB" id="10248987at2759"/>
<gene>
    <name evidence="5" type="primary">URM1</name>
    <name evidence="7" type="ORF">CVT25_003531</name>
</gene>
<dbReference type="GO" id="GO:0032447">
    <property type="term" value="P:protein urmylation"/>
    <property type="evidence" value="ECO:0007669"/>
    <property type="project" value="UniProtKB-UniRule"/>
</dbReference>
<dbReference type="Pfam" id="PF09138">
    <property type="entry name" value="Urm1"/>
    <property type="match status" value="1"/>
</dbReference>
<evidence type="ECO:0000256" key="3">
    <source>
        <dbReference type="ARBA" id="ARBA00022694"/>
    </source>
</evidence>
<dbReference type="GO" id="GO:0002098">
    <property type="term" value="P:tRNA wobble uridine modification"/>
    <property type="evidence" value="ECO:0007669"/>
    <property type="project" value="UniProtKB-UniRule"/>
</dbReference>
<protein>
    <recommendedName>
        <fullName evidence="5 6">Ubiquitin-related modifier 1</fullName>
    </recommendedName>
</protein>
<comment type="caution">
    <text evidence="7">The sequence shown here is derived from an EMBL/GenBank/DDBJ whole genome shotgun (WGS) entry which is preliminary data.</text>
</comment>
<comment type="PTM">
    <text evidence="5">C-terminal thiocarboxylation occurs in 2 steps, it is first acyl-adenylated (-COAMP) via the hesA/moeB/thiF part of UBA4, then thiocarboxylated (-COSH) via the rhodanese domain of UBA4.</text>
</comment>
<dbReference type="PANTHER" id="PTHR14986">
    <property type="entry name" value="RURM1 PROTEIN"/>
    <property type="match status" value="1"/>
</dbReference>
<evidence type="ECO:0000256" key="1">
    <source>
        <dbReference type="ARBA" id="ARBA00022490"/>
    </source>
</evidence>
<dbReference type="GO" id="GO:0005829">
    <property type="term" value="C:cytosol"/>
    <property type="evidence" value="ECO:0007669"/>
    <property type="project" value="UniProtKB-UniRule"/>
</dbReference>
<evidence type="ECO:0000313" key="8">
    <source>
        <dbReference type="Proteomes" id="UP000283269"/>
    </source>
</evidence>
<keyword evidence="3 5" id="KW-0819">tRNA processing</keyword>
<dbReference type="HAMAP" id="MF_03048">
    <property type="entry name" value="Urm1"/>
    <property type="match status" value="1"/>
</dbReference>